<name>A0ABT5HGJ5_9CAUL</name>
<feature type="region of interest" description="Disordered" evidence="1">
    <location>
        <begin position="29"/>
        <end position="64"/>
    </location>
</feature>
<sequence>MSELRALEELEAIVSGLLRDLSSPGRRQLMRKVARDVRKSQSDRIKAQKNPDGSAFEARRPKPKPSMGNYAVHFLYPSGGSGPPRAVLMKSWMRDGQMLTGYDIEAGGIRSFFWDKIIKWLGVSPDDQNKSGGKIRNRPSLKEKAMFRKLRSPRFLKSGANEREAWIGFVGDVARLASVHQHGLSEEPAKGQKAVNYAMRQLLGLSIEDREDLLDSVLKHLAD</sequence>
<dbReference type="NCBIfam" id="TIGR01635">
    <property type="entry name" value="tail_comp_S"/>
    <property type="match status" value="2"/>
</dbReference>
<evidence type="ECO:0000256" key="1">
    <source>
        <dbReference type="SAM" id="MobiDB-lite"/>
    </source>
</evidence>
<comment type="caution">
    <text evidence="2">The sequence shown here is derived from an EMBL/GenBank/DDBJ whole genome shotgun (WGS) entry which is preliminary data.</text>
</comment>
<keyword evidence="3" id="KW-1185">Reference proteome</keyword>
<dbReference type="InterPro" id="IPR006522">
    <property type="entry name" value="Phage_virion_morphogenesis"/>
</dbReference>
<protein>
    <submittedName>
        <fullName evidence="2">Phage virion morphogenesis protein</fullName>
    </submittedName>
</protein>
<evidence type="ECO:0000313" key="2">
    <source>
        <dbReference type="EMBL" id="MDC7675373.1"/>
    </source>
</evidence>
<proteinExistence type="predicted"/>
<dbReference type="EMBL" id="JAQQKV010000001">
    <property type="protein sequence ID" value="MDC7675373.1"/>
    <property type="molecule type" value="Genomic_DNA"/>
</dbReference>
<gene>
    <name evidence="2" type="ORF">PQU98_04480</name>
</gene>
<organism evidence="2 3">
    <name type="scientific">Asticcacaulis machinosus</name>
    <dbReference type="NCBI Taxonomy" id="2984211"/>
    <lineage>
        <taxon>Bacteria</taxon>
        <taxon>Pseudomonadati</taxon>
        <taxon>Pseudomonadota</taxon>
        <taxon>Alphaproteobacteria</taxon>
        <taxon>Caulobacterales</taxon>
        <taxon>Caulobacteraceae</taxon>
        <taxon>Asticcacaulis</taxon>
    </lineage>
</organism>
<dbReference type="RefSeq" id="WP_272743680.1">
    <property type="nucleotide sequence ID" value="NZ_JAQQKV010000001.1"/>
</dbReference>
<evidence type="ECO:0000313" key="3">
    <source>
        <dbReference type="Proteomes" id="UP001218579"/>
    </source>
</evidence>
<dbReference type="Proteomes" id="UP001218579">
    <property type="component" value="Unassembled WGS sequence"/>
</dbReference>
<reference evidence="2 3" key="1">
    <citation type="submission" date="2023-01" db="EMBL/GenBank/DDBJ databases">
        <title>Novel species of the genus Asticcacaulis isolated from rivers.</title>
        <authorList>
            <person name="Lu H."/>
        </authorList>
    </citation>
    <scope>NUCLEOTIDE SEQUENCE [LARGE SCALE GENOMIC DNA]</scope>
    <source>
        <strain evidence="2 3">LKC15W</strain>
    </source>
</reference>
<accession>A0ABT5HGJ5</accession>
<dbReference type="Pfam" id="PF05069">
    <property type="entry name" value="Phage_tail_S"/>
    <property type="match status" value="2"/>
</dbReference>
<feature type="compositionally biased region" description="Basic and acidic residues" evidence="1">
    <location>
        <begin position="33"/>
        <end position="46"/>
    </location>
</feature>